<organism evidence="1 2">
    <name type="scientific">Xylella phage Salvo</name>
    <dbReference type="NCBI Taxonomy" id="1415147"/>
    <lineage>
        <taxon>Viruses</taxon>
        <taxon>Duplodnaviria</taxon>
        <taxon>Heunggongvirae</taxon>
        <taxon>Uroviricota</taxon>
        <taxon>Caudoviricetes</taxon>
        <taxon>Casjensviridae</taxon>
        <taxon>Salvovirus</taxon>
        <taxon>Salvovirus salvo</taxon>
    </lineage>
</organism>
<dbReference type="EMBL" id="KF626668">
    <property type="protein sequence ID" value="AHB12249.1"/>
    <property type="molecule type" value="Genomic_DNA"/>
</dbReference>
<gene>
    <name evidence="1" type="ORF">Salvo_49</name>
</gene>
<protein>
    <submittedName>
        <fullName evidence="1">Pre-tape measure frameshift protein GT</fullName>
    </submittedName>
</protein>
<dbReference type="OrthoDB" id="13094at10239"/>
<evidence type="ECO:0000313" key="1">
    <source>
        <dbReference type="EMBL" id="AHB12249.1"/>
    </source>
</evidence>
<dbReference type="Proteomes" id="UP000018624">
    <property type="component" value="Segment"/>
</dbReference>
<proteinExistence type="predicted"/>
<sequence length="233" mass="25711">MSLANLQLRTATVPYVGANDEQHDIVLHGLSANAIAGLILSQLSNIEEIFNIVEGAGVKKAEDLANVNIVEVGQRLLVQLPDFIAHVIAYSAHEPEQWSKVMHLPAPVQVDCLNKLAKLTFQDEAGFREFVGKRGRGTAKRKRRSAAEQQPKSRRQRFAEWWLGIRAAVSFLTAEGHSNAGEYPLGYLIVESEIARERVNNRIRTEMTLTQSAIASALSKKAASAFKENIEGL</sequence>
<accession>V5Q7Y8</accession>
<keyword evidence="2" id="KW-1185">Reference proteome</keyword>
<name>V5Q7Y8_9CAUD</name>
<evidence type="ECO:0000313" key="2">
    <source>
        <dbReference type="Proteomes" id="UP000018624"/>
    </source>
</evidence>
<dbReference type="Pfam" id="PF23789">
    <property type="entry name" value="Pre_tape_measure"/>
    <property type="match status" value="1"/>
</dbReference>
<dbReference type="InterPro" id="IPR057378">
    <property type="entry name" value="Pre_tape_measure"/>
</dbReference>
<reference evidence="1 2" key="1">
    <citation type="journal article" date="2014" name="J. Bacteriol.">
        <title>Characterization of novel virulent broad-host-range phages of Xylella fastidiosa and Xanthomonas.</title>
        <authorList>
            <person name="Ahern S.J."/>
            <person name="Das M."/>
            <person name="Bhowmick T.S."/>
            <person name="Young R."/>
            <person name="Gonzalez C.F."/>
        </authorList>
    </citation>
    <scope>NUCLEOTIDE SEQUENCE [LARGE SCALE GENOMIC DNA]</scope>
</reference>